<reference evidence="4 5" key="1">
    <citation type="submission" date="2019-03" db="EMBL/GenBank/DDBJ databases">
        <title>Three New Species of Nocardioides, Nocardioides euryhalodurans sp. nov., Nocardioides seonyuensis sp. nov. and Nocardioides eburneoflavus sp. nov. Iolated from Soil.</title>
        <authorList>
            <person name="Roh S.G."/>
            <person name="Lee C."/>
            <person name="Kim M.-K."/>
            <person name="Kim S.B."/>
        </authorList>
    </citation>
    <scope>NUCLEOTIDE SEQUENCE [LARGE SCALE GENOMIC DNA]</scope>
    <source>
        <strain evidence="4 5">MMS17-SY207-3</strain>
    </source>
</reference>
<dbReference type="OrthoDB" id="3534574at2"/>
<protein>
    <submittedName>
        <fullName evidence="4">DUF1707 domain-containing protein</fullName>
    </submittedName>
</protein>
<accession>A0A4V1BMG7</accession>
<feature type="domain" description="DUF1707" evidence="3">
    <location>
        <begin position="6"/>
        <end position="57"/>
    </location>
</feature>
<dbReference type="Pfam" id="PF08044">
    <property type="entry name" value="DUF1707"/>
    <property type="match status" value="1"/>
</dbReference>
<keyword evidence="5" id="KW-1185">Reference proteome</keyword>
<dbReference type="KEGG" id="nsn:EXE58_13100"/>
<dbReference type="InterPro" id="IPR012551">
    <property type="entry name" value="DUF1707_SHOCT-like"/>
</dbReference>
<organism evidence="4 5">
    <name type="scientific">Nocardioides seonyuensis</name>
    <dbReference type="NCBI Taxonomy" id="2518371"/>
    <lineage>
        <taxon>Bacteria</taxon>
        <taxon>Bacillati</taxon>
        <taxon>Actinomycetota</taxon>
        <taxon>Actinomycetes</taxon>
        <taxon>Propionibacteriales</taxon>
        <taxon>Nocardioidaceae</taxon>
        <taxon>Nocardioides</taxon>
    </lineage>
</organism>
<dbReference type="EMBL" id="CP038436">
    <property type="protein sequence ID" value="QBX56312.1"/>
    <property type="molecule type" value="Genomic_DNA"/>
</dbReference>
<name>A0A4V1BMG7_9ACTN</name>
<keyword evidence="2" id="KW-0472">Membrane</keyword>
<feature type="region of interest" description="Disordered" evidence="1">
    <location>
        <begin position="1"/>
        <end position="21"/>
    </location>
</feature>
<sequence length="122" mass="14209">MDPRARIGDAERDRATSELGQHYADGRLDHEEYDERLDAIWSARTGADLAVVFHDLPRQPVPVRPVAARQAPRRRSFPWLPVVFVLIGLSIMLDAPLWLLIFPMLWFAHRRGRHLTHHPHQR</sequence>
<evidence type="ECO:0000313" key="5">
    <source>
        <dbReference type="Proteomes" id="UP000294853"/>
    </source>
</evidence>
<dbReference type="AlphaFoldDB" id="A0A4V1BMG7"/>
<evidence type="ECO:0000259" key="3">
    <source>
        <dbReference type="Pfam" id="PF08044"/>
    </source>
</evidence>
<evidence type="ECO:0000256" key="1">
    <source>
        <dbReference type="SAM" id="MobiDB-lite"/>
    </source>
</evidence>
<proteinExistence type="predicted"/>
<dbReference type="Proteomes" id="UP000294853">
    <property type="component" value="Chromosome"/>
</dbReference>
<evidence type="ECO:0000256" key="2">
    <source>
        <dbReference type="SAM" id="Phobius"/>
    </source>
</evidence>
<dbReference type="RefSeq" id="WP_135268302.1">
    <property type="nucleotide sequence ID" value="NZ_CP038436.1"/>
</dbReference>
<keyword evidence="2" id="KW-1133">Transmembrane helix</keyword>
<evidence type="ECO:0000313" key="4">
    <source>
        <dbReference type="EMBL" id="QBX56312.1"/>
    </source>
</evidence>
<keyword evidence="2" id="KW-0812">Transmembrane</keyword>
<feature type="transmembrane region" description="Helical" evidence="2">
    <location>
        <begin position="82"/>
        <end position="108"/>
    </location>
</feature>
<feature type="compositionally biased region" description="Basic and acidic residues" evidence="1">
    <location>
        <begin position="1"/>
        <end position="16"/>
    </location>
</feature>
<gene>
    <name evidence="4" type="ORF">EXE58_13100</name>
</gene>